<sequence length="70" mass="7792">MDQYFLHDRPVPEPEASTAWFDYAERHGINVPRAISLWEDAATPEGEASRQTVAQAGIRVLVDRGGRGEP</sequence>
<reference evidence="1 2" key="1">
    <citation type="submission" date="2018-01" db="EMBL/GenBank/DDBJ databases">
        <title>Whole genome analyses suggest that Burkholderia sensu lato contains two further novel genera in the rhizoxinica-symbiotica group Mycetohabitans gen. nov., and Trinickia gen. nov.: implications for the evolution of diazotrophy and nodulation in the Burkholderiaceae.</title>
        <authorList>
            <person name="Estrada-de los Santos P."/>
            <person name="Palmer M."/>
            <person name="Chavez-Ramirez B."/>
            <person name="Beukes C."/>
            <person name="Steenkamp E.T."/>
            <person name="Hirsch A.M."/>
            <person name="Manyaka P."/>
            <person name="Maluk M."/>
            <person name="Lafos M."/>
            <person name="Crook M."/>
            <person name="Gross E."/>
            <person name="Simon M.F."/>
            <person name="Bueno dos Reis Junior F."/>
            <person name="Poole P.S."/>
            <person name="Venter S.N."/>
            <person name="James E.K."/>
        </authorList>
    </citation>
    <scope>NUCLEOTIDE SEQUENCE [LARGE SCALE GENOMIC DNA]</scope>
    <source>
        <strain evidence="1 2">GIMN1.004</strain>
    </source>
</reference>
<protein>
    <submittedName>
        <fullName evidence="1">Uncharacterized protein</fullName>
    </submittedName>
</protein>
<dbReference type="RefSeq" id="WP_102646917.1">
    <property type="nucleotide sequence ID" value="NZ_PNYA01000017.1"/>
</dbReference>
<keyword evidence="2" id="KW-1185">Reference proteome</keyword>
<evidence type="ECO:0000313" key="2">
    <source>
        <dbReference type="Proteomes" id="UP000235616"/>
    </source>
</evidence>
<name>A0A2N7VL70_9BURK</name>
<dbReference type="OrthoDB" id="9104351at2"/>
<dbReference type="EMBL" id="PNYA01000017">
    <property type="protein sequence ID" value="PMS17876.1"/>
    <property type="molecule type" value="Genomic_DNA"/>
</dbReference>
<comment type="caution">
    <text evidence="1">The sequence shown here is derived from an EMBL/GenBank/DDBJ whole genome shotgun (WGS) entry which is preliminary data.</text>
</comment>
<dbReference type="AlphaFoldDB" id="A0A2N7VL70"/>
<proteinExistence type="predicted"/>
<accession>A0A2N7VL70</accession>
<organism evidence="1 2">
    <name type="scientific">Trinickia dabaoshanensis</name>
    <dbReference type="NCBI Taxonomy" id="564714"/>
    <lineage>
        <taxon>Bacteria</taxon>
        <taxon>Pseudomonadati</taxon>
        <taxon>Pseudomonadota</taxon>
        <taxon>Betaproteobacteria</taxon>
        <taxon>Burkholderiales</taxon>
        <taxon>Burkholderiaceae</taxon>
        <taxon>Trinickia</taxon>
    </lineage>
</organism>
<gene>
    <name evidence="1" type="ORF">C0Z18_18705</name>
</gene>
<dbReference type="Proteomes" id="UP000235616">
    <property type="component" value="Unassembled WGS sequence"/>
</dbReference>
<evidence type="ECO:0000313" key="1">
    <source>
        <dbReference type="EMBL" id="PMS17876.1"/>
    </source>
</evidence>